<dbReference type="InterPro" id="IPR022476">
    <property type="entry name" value="Spore_YabP/YqfC"/>
</dbReference>
<dbReference type="EMBL" id="MDDC01000001">
    <property type="protein sequence ID" value="OIQ61564.1"/>
    <property type="molecule type" value="Genomic_DNA"/>
</dbReference>
<proteinExistence type="predicted"/>
<accession>A0A1J5P254</accession>
<evidence type="ECO:0000313" key="2">
    <source>
        <dbReference type="Proteomes" id="UP000182811"/>
    </source>
</evidence>
<dbReference type="OrthoDB" id="2989236at2"/>
<organism evidence="1 2">
    <name type="scientific">Neomoorella thermoacetica</name>
    <name type="common">Clostridium thermoaceticum</name>
    <dbReference type="NCBI Taxonomy" id="1525"/>
    <lineage>
        <taxon>Bacteria</taxon>
        <taxon>Bacillati</taxon>
        <taxon>Bacillota</taxon>
        <taxon>Clostridia</taxon>
        <taxon>Neomoorellales</taxon>
        <taxon>Neomoorellaceae</taxon>
        <taxon>Neomoorella</taxon>
    </lineage>
</organism>
<dbReference type="InterPro" id="IPR022477">
    <property type="entry name" value="Spore_YqfC"/>
</dbReference>
<evidence type="ECO:0000313" key="1">
    <source>
        <dbReference type="EMBL" id="OIQ61564.1"/>
    </source>
</evidence>
<comment type="caution">
    <text evidence="1">The sequence shown here is derived from an EMBL/GenBank/DDBJ whole genome shotgun (WGS) entry which is preliminary data.</text>
</comment>
<dbReference type="AlphaFoldDB" id="A0A1J5P254"/>
<dbReference type="Proteomes" id="UP000182811">
    <property type="component" value="Unassembled WGS sequence"/>
</dbReference>
<protein>
    <submittedName>
        <fullName evidence="1">YabP family protein</fullName>
    </submittedName>
</protein>
<name>A0A1J5P254_NEOTH</name>
<dbReference type="Pfam" id="PF07873">
    <property type="entry name" value="YabP"/>
    <property type="match status" value="1"/>
</dbReference>
<reference evidence="1 2" key="1">
    <citation type="submission" date="2016-08" db="EMBL/GenBank/DDBJ databases">
        <title>Genome-based comparison of Moorella thermoacetic strains.</title>
        <authorList>
            <person name="Poehlein A."/>
            <person name="Bengelsdorf F.R."/>
            <person name="Esser C."/>
            <person name="Duerre P."/>
            <person name="Daniel R."/>
        </authorList>
    </citation>
    <scope>NUCLEOTIDE SEQUENCE [LARGE SCALE GENOMIC DNA]</scope>
    <source>
        <strain evidence="1 2">DSM 21394</strain>
    </source>
</reference>
<dbReference type="NCBIfam" id="TIGR02856">
    <property type="entry name" value="spore_yqfC"/>
    <property type="match status" value="1"/>
</dbReference>
<sequence length="100" mass="11233">MAKHSLRRRLAARVRHMEKTVSDFLDLPPEAALDLPRLTLIGNSRLLLENHRGIVTYHPDLVKLKLSAGELEIKGTGLLLREIKPDAIALEGTIRSIEFC</sequence>
<gene>
    <name evidence="1" type="ORF">MOTE_01340</name>
</gene>